<name>A0A5R9LMC0_9ENTR</name>
<dbReference type="PRINTS" id="PR00909">
    <property type="entry name" value="SPERMDNBNDNG"/>
</dbReference>
<sequence length="351" mass="39005">MQTRYKVERLKNIARGLLLLGALGCGAAQAAEELHLYNWGDYINPEVLSRFTKETGIEVKLDTYGSNEEMLAKIQAGASGYDIVFPSVHMQDAMASLKLLARTDINQAPGFTHIDPQFLRAKTDPKGEYCLPYAWGTVGIFYNKKKVDKPITSWEDFFAEAKKGKKVIMLDDMRETLGVGLIVNHKSVNTTNPEDLKVAADWLTARKPLISALTYESVPLVQSGDVAAAQYFVGALMYVSQNPDELAYVIPEEGATMYQEDMCVLNSAPNKANAKKFMEFFLQPEIAALNTAQQMNGTPNRDAVALLPDALKNNPAANPPAEVRAKLQIFTNLGKDLRLYDRVWTRFRSAN</sequence>
<evidence type="ECO:0000256" key="7">
    <source>
        <dbReference type="PIRSR" id="PIRSR019574-1"/>
    </source>
</evidence>
<evidence type="ECO:0000256" key="6">
    <source>
        <dbReference type="PIRNR" id="PIRNR019574"/>
    </source>
</evidence>
<gene>
    <name evidence="9" type="ORF">FE839_05545</name>
</gene>
<organism evidence="9 10">
    <name type="scientific">Klebsiella indica</name>
    <dbReference type="NCBI Taxonomy" id="2582917"/>
    <lineage>
        <taxon>Bacteria</taxon>
        <taxon>Pseudomonadati</taxon>
        <taxon>Pseudomonadota</taxon>
        <taxon>Gammaproteobacteria</taxon>
        <taxon>Enterobacterales</taxon>
        <taxon>Enterobacteriaceae</taxon>
        <taxon>Klebsiella/Raoultella group</taxon>
        <taxon>Klebsiella</taxon>
    </lineage>
</organism>
<evidence type="ECO:0000256" key="1">
    <source>
        <dbReference type="ARBA" id="ARBA00004418"/>
    </source>
</evidence>
<evidence type="ECO:0000256" key="4">
    <source>
        <dbReference type="ARBA" id="ARBA00022729"/>
    </source>
</evidence>
<dbReference type="PANTHER" id="PTHR30222">
    <property type="entry name" value="SPERMIDINE/PUTRESCINE-BINDING PERIPLASMIC PROTEIN"/>
    <property type="match status" value="1"/>
</dbReference>
<dbReference type="AlphaFoldDB" id="A0A5R9LMC0"/>
<evidence type="ECO:0000313" key="9">
    <source>
        <dbReference type="EMBL" id="TLV22017.1"/>
    </source>
</evidence>
<comment type="subcellular location">
    <subcellularLocation>
        <location evidence="1 6">Periplasm</location>
    </subcellularLocation>
</comment>
<comment type="caution">
    <text evidence="9">The sequence shown here is derived from an EMBL/GenBank/DDBJ whole genome shotgun (WGS) entry which is preliminary data.</text>
</comment>
<evidence type="ECO:0000256" key="8">
    <source>
        <dbReference type="SAM" id="SignalP"/>
    </source>
</evidence>
<evidence type="ECO:0000256" key="2">
    <source>
        <dbReference type="ARBA" id="ARBA00007173"/>
    </source>
</evidence>
<dbReference type="InterPro" id="IPR001188">
    <property type="entry name" value="Sperm_putr-bd"/>
</dbReference>
<keyword evidence="3 6" id="KW-0813">Transport</keyword>
<feature type="chain" id="PRO_5024286872" description="Putrescine-binding periplasmic protein" evidence="8">
    <location>
        <begin position="31"/>
        <end position="351"/>
    </location>
</feature>
<dbReference type="SUPFAM" id="SSF53850">
    <property type="entry name" value="Periplasmic binding protein-like II"/>
    <property type="match status" value="1"/>
</dbReference>
<reference evidence="9 10" key="1">
    <citation type="submission" date="2019-05" db="EMBL/GenBank/DDBJ databases">
        <title>Genome sequence of Klebsiella sp strain TOUT106.</title>
        <authorList>
            <person name="Rahi P."/>
            <person name="Chaudhari D."/>
        </authorList>
    </citation>
    <scope>NUCLEOTIDE SEQUENCE [LARGE SCALE GENOMIC DNA]</scope>
    <source>
        <strain evidence="9 10">TOUT106</strain>
    </source>
</reference>
<comment type="similarity">
    <text evidence="2 6">Belongs to the bacterial solute-binding protein PotD/PotF family.</text>
</comment>
<keyword evidence="10" id="KW-1185">Reference proteome</keyword>
<dbReference type="PANTHER" id="PTHR30222:SF17">
    <property type="entry name" value="SPERMIDINE_PUTRESCINE-BINDING PERIPLASMIC PROTEIN"/>
    <property type="match status" value="1"/>
</dbReference>
<feature type="signal peptide" evidence="8">
    <location>
        <begin position="1"/>
        <end position="30"/>
    </location>
</feature>
<dbReference type="Pfam" id="PF13416">
    <property type="entry name" value="SBP_bac_8"/>
    <property type="match status" value="1"/>
</dbReference>
<dbReference type="CDD" id="cd13590">
    <property type="entry name" value="PBP2_PotD_PotF_like"/>
    <property type="match status" value="1"/>
</dbReference>
<dbReference type="Gene3D" id="3.40.190.10">
    <property type="entry name" value="Periplasmic binding protein-like II"/>
    <property type="match status" value="2"/>
</dbReference>
<comment type="function">
    <text evidence="6">Required for the activity of the bacterial periplasmic transport system of putrescine.</text>
</comment>
<evidence type="ECO:0000256" key="3">
    <source>
        <dbReference type="ARBA" id="ARBA00022448"/>
    </source>
</evidence>
<dbReference type="GO" id="GO:0015846">
    <property type="term" value="P:polyamine transport"/>
    <property type="evidence" value="ECO:0007669"/>
    <property type="project" value="InterPro"/>
</dbReference>
<dbReference type="EMBL" id="VCHQ01000006">
    <property type="protein sequence ID" value="TLV22017.1"/>
    <property type="molecule type" value="Genomic_DNA"/>
</dbReference>
<dbReference type="GO" id="GO:0030288">
    <property type="term" value="C:outer membrane-bounded periplasmic space"/>
    <property type="evidence" value="ECO:0007669"/>
    <property type="project" value="UniProtKB-ARBA"/>
</dbReference>
<dbReference type="Proteomes" id="UP000307430">
    <property type="component" value="Unassembled WGS sequence"/>
</dbReference>
<dbReference type="PIRSF" id="PIRSF019574">
    <property type="entry name" value="Periplasmic_polyamine_BP"/>
    <property type="match status" value="1"/>
</dbReference>
<dbReference type="GO" id="GO:0019808">
    <property type="term" value="F:polyamine binding"/>
    <property type="evidence" value="ECO:0007669"/>
    <property type="project" value="InterPro"/>
</dbReference>
<evidence type="ECO:0000256" key="5">
    <source>
        <dbReference type="ARBA" id="ARBA00022764"/>
    </source>
</evidence>
<keyword evidence="4 8" id="KW-0732">Signal</keyword>
<proteinExistence type="inferred from homology"/>
<dbReference type="InterPro" id="IPR006059">
    <property type="entry name" value="SBP"/>
</dbReference>
<evidence type="ECO:0000313" key="10">
    <source>
        <dbReference type="Proteomes" id="UP000307430"/>
    </source>
</evidence>
<keyword evidence="5 6" id="KW-0574">Periplasm</keyword>
<accession>A0A5R9LMC0</accession>
<feature type="binding site" evidence="7">
    <location>
        <begin position="172"/>
        <end position="175"/>
    </location>
    <ligand>
        <name>spermidine</name>
        <dbReference type="ChEBI" id="CHEBI:57834"/>
    </ligand>
</feature>
<protein>
    <recommendedName>
        <fullName evidence="6">Putrescine-binding periplasmic protein</fullName>
    </recommendedName>
</protein>